<dbReference type="EMBL" id="QGML01000625">
    <property type="protein sequence ID" value="TVY91173.1"/>
    <property type="molecule type" value="Genomic_DNA"/>
</dbReference>
<sequence length="293" mass="31794">MSLLPSVTSDELAFLHAKTIIVTGGASGIGKATVAIAHRAGANVVIADMNKEAGEQFAAELNGRAIFVLTDVSKWNSVIALFETTYAQFKHIDAVYANAGIHGFETLLENELDAAGRLKEPSMKSIEINLHGVLYTAKAAIHFFEKNPEQKHQLVITGSAASLIDTPPLFNYCAAKAGVLGLMRGLRSVLPEKNISINMIAPWMTMSPMMPQWVVDLWSQPTALPANDTDGVARALLIPVVRPELNGRTIWVAGNDAVELEEPLYKSQHLWMGSDLSMAVNEGQLRMGIKSEF</sequence>
<protein>
    <submittedName>
        <fullName evidence="4">Tropinone reductase-like</fullName>
    </submittedName>
</protein>
<organism evidence="4 5">
    <name type="scientific">Lachnellula willkommii</name>
    <dbReference type="NCBI Taxonomy" id="215461"/>
    <lineage>
        <taxon>Eukaryota</taxon>
        <taxon>Fungi</taxon>
        <taxon>Dikarya</taxon>
        <taxon>Ascomycota</taxon>
        <taxon>Pezizomycotina</taxon>
        <taxon>Leotiomycetes</taxon>
        <taxon>Helotiales</taxon>
        <taxon>Lachnaceae</taxon>
        <taxon>Lachnellula</taxon>
    </lineage>
</organism>
<evidence type="ECO:0000256" key="1">
    <source>
        <dbReference type="ARBA" id="ARBA00006484"/>
    </source>
</evidence>
<keyword evidence="3" id="KW-0560">Oxidoreductase</keyword>
<evidence type="ECO:0000256" key="3">
    <source>
        <dbReference type="ARBA" id="ARBA00023002"/>
    </source>
</evidence>
<evidence type="ECO:0000313" key="5">
    <source>
        <dbReference type="Proteomes" id="UP000315522"/>
    </source>
</evidence>
<dbReference type="PANTHER" id="PTHR43180">
    <property type="entry name" value="3-OXOACYL-(ACYL-CARRIER-PROTEIN) REDUCTASE (AFU_ORTHOLOGUE AFUA_6G11210)"/>
    <property type="match status" value="1"/>
</dbReference>
<dbReference type="InterPro" id="IPR036291">
    <property type="entry name" value="NAD(P)-bd_dom_sf"/>
</dbReference>
<dbReference type="PROSITE" id="PS00061">
    <property type="entry name" value="ADH_SHORT"/>
    <property type="match status" value="1"/>
</dbReference>
<name>A0A559ME10_9HELO</name>
<dbReference type="PANTHER" id="PTHR43180:SF33">
    <property type="entry name" value="15-HYDROXYPROSTAGLANDIN DEHYDROGENASE [NAD(+)]-LIKE"/>
    <property type="match status" value="1"/>
</dbReference>
<keyword evidence="2" id="KW-0521">NADP</keyword>
<dbReference type="InterPro" id="IPR020904">
    <property type="entry name" value="Sc_DH/Rdtase_CS"/>
</dbReference>
<dbReference type="InterPro" id="IPR002347">
    <property type="entry name" value="SDR_fam"/>
</dbReference>
<dbReference type="Proteomes" id="UP000315522">
    <property type="component" value="Unassembled WGS sequence"/>
</dbReference>
<evidence type="ECO:0000256" key="2">
    <source>
        <dbReference type="ARBA" id="ARBA00022857"/>
    </source>
</evidence>
<dbReference type="GO" id="GO:0016491">
    <property type="term" value="F:oxidoreductase activity"/>
    <property type="evidence" value="ECO:0007669"/>
    <property type="project" value="UniProtKB-KW"/>
</dbReference>
<dbReference type="SUPFAM" id="SSF51735">
    <property type="entry name" value="NAD(P)-binding Rossmann-fold domains"/>
    <property type="match status" value="1"/>
</dbReference>
<dbReference type="AlphaFoldDB" id="A0A559ME10"/>
<dbReference type="PRINTS" id="PR00081">
    <property type="entry name" value="GDHRDH"/>
</dbReference>
<dbReference type="Pfam" id="PF00106">
    <property type="entry name" value="adh_short"/>
    <property type="match status" value="1"/>
</dbReference>
<gene>
    <name evidence="4" type="primary">TPRL1</name>
    <name evidence="4" type="ORF">LAWI1_G002155</name>
</gene>
<evidence type="ECO:0000313" key="4">
    <source>
        <dbReference type="EMBL" id="TVY91173.1"/>
    </source>
</evidence>
<accession>A0A559ME10</accession>
<comment type="caution">
    <text evidence="4">The sequence shown here is derived from an EMBL/GenBank/DDBJ whole genome shotgun (WGS) entry which is preliminary data.</text>
</comment>
<dbReference type="Gene3D" id="3.40.50.720">
    <property type="entry name" value="NAD(P)-binding Rossmann-like Domain"/>
    <property type="match status" value="1"/>
</dbReference>
<proteinExistence type="inferred from homology"/>
<keyword evidence="5" id="KW-1185">Reference proteome</keyword>
<reference evidence="4 5" key="1">
    <citation type="submission" date="2018-05" db="EMBL/GenBank/DDBJ databases">
        <title>Genome sequencing and assembly of the regulated plant pathogen Lachnellula willkommii and related sister species for the development of diagnostic species identification markers.</title>
        <authorList>
            <person name="Giroux E."/>
            <person name="Bilodeau G."/>
        </authorList>
    </citation>
    <scope>NUCLEOTIDE SEQUENCE [LARGE SCALE GENOMIC DNA]</scope>
    <source>
        <strain evidence="4 5">CBS 172.35</strain>
    </source>
</reference>
<comment type="similarity">
    <text evidence="1">Belongs to the short-chain dehydrogenases/reductases (SDR) family.</text>
</comment>